<evidence type="ECO:0000256" key="12">
    <source>
        <dbReference type="PIRSR" id="PIRSR634016-1"/>
    </source>
</evidence>
<comment type="similarity">
    <text evidence="2 15">Belongs to the peptidase M1 family.</text>
</comment>
<keyword evidence="11" id="KW-0325">Glycoprotein</keyword>
<keyword evidence="21" id="KW-1185">Reference proteome</keyword>
<evidence type="ECO:0000256" key="15">
    <source>
        <dbReference type="RuleBase" id="RU364040"/>
    </source>
</evidence>
<feature type="domain" description="Peptidase M1 membrane alanine aminopeptidase" evidence="17">
    <location>
        <begin position="327"/>
        <end position="549"/>
    </location>
</feature>
<dbReference type="GO" id="GO:0070006">
    <property type="term" value="F:metalloaminopeptidase activity"/>
    <property type="evidence" value="ECO:0007669"/>
    <property type="project" value="TreeGrafter"/>
</dbReference>
<comment type="subcellular location">
    <subcellularLocation>
        <location evidence="1">Membrane</location>
        <topology evidence="1">Single-pass membrane protein</topology>
    </subcellularLocation>
</comment>
<evidence type="ECO:0000256" key="6">
    <source>
        <dbReference type="ARBA" id="ARBA00022801"/>
    </source>
</evidence>
<dbReference type="Gene3D" id="1.25.50.20">
    <property type="match status" value="1"/>
</dbReference>
<dbReference type="Gene3D" id="2.60.40.1910">
    <property type="match status" value="1"/>
</dbReference>
<evidence type="ECO:0000256" key="5">
    <source>
        <dbReference type="ARBA" id="ARBA00022723"/>
    </source>
</evidence>
<dbReference type="InterPro" id="IPR034016">
    <property type="entry name" value="M1_APN-typ"/>
</dbReference>
<evidence type="ECO:0000256" key="10">
    <source>
        <dbReference type="ARBA" id="ARBA00023136"/>
    </source>
</evidence>
<keyword evidence="15" id="KW-0031">Aminopeptidase</keyword>
<dbReference type="SUPFAM" id="SSF55486">
    <property type="entry name" value="Metalloproteases ('zincins'), catalytic domain"/>
    <property type="match status" value="1"/>
</dbReference>
<feature type="active site" description="Proton acceptor" evidence="12">
    <location>
        <position position="400"/>
    </location>
</feature>
<dbReference type="InterPro" id="IPR024571">
    <property type="entry name" value="ERAP1-like_C_dom"/>
</dbReference>
<dbReference type="Proteomes" id="UP000321570">
    <property type="component" value="Unassembled WGS sequence"/>
</dbReference>
<keyword evidence="7 13" id="KW-0862">Zinc</keyword>
<evidence type="ECO:0000259" key="17">
    <source>
        <dbReference type="Pfam" id="PF01433"/>
    </source>
</evidence>
<organism evidence="20 21">
    <name type="scientific">Hymenolepis diminuta</name>
    <name type="common">Rat tapeworm</name>
    <dbReference type="NCBI Taxonomy" id="6216"/>
    <lineage>
        <taxon>Eukaryota</taxon>
        <taxon>Metazoa</taxon>
        <taxon>Spiralia</taxon>
        <taxon>Lophotrochozoa</taxon>
        <taxon>Platyhelminthes</taxon>
        <taxon>Cestoda</taxon>
        <taxon>Eucestoda</taxon>
        <taxon>Cyclophyllidea</taxon>
        <taxon>Hymenolepididae</taxon>
        <taxon>Hymenolepis</taxon>
    </lineage>
</organism>
<reference evidence="20 21" key="1">
    <citation type="submission" date="2019-07" db="EMBL/GenBank/DDBJ databases">
        <authorList>
            <person name="Jastrzebski P J."/>
            <person name="Paukszto L."/>
            <person name="Jastrzebski P J."/>
        </authorList>
    </citation>
    <scope>NUCLEOTIDE SEQUENCE [LARGE SCALE GENOMIC DNA]</scope>
    <source>
        <strain evidence="20 21">WMS-il1</strain>
    </source>
</reference>
<feature type="region of interest" description="Disordered" evidence="16">
    <location>
        <begin position="979"/>
        <end position="1000"/>
    </location>
</feature>
<dbReference type="InterPro" id="IPR042097">
    <property type="entry name" value="Aminopeptidase_N-like_N_sf"/>
</dbReference>
<evidence type="ECO:0000256" key="1">
    <source>
        <dbReference type="ARBA" id="ARBA00004167"/>
    </source>
</evidence>
<dbReference type="FunFam" id="2.60.40.1730:FF:000013">
    <property type="entry name" value="Aminopeptidase"/>
    <property type="match status" value="1"/>
</dbReference>
<feature type="binding site" evidence="13">
    <location>
        <position position="403"/>
    </location>
    <ligand>
        <name>Zn(2+)</name>
        <dbReference type="ChEBI" id="CHEBI:29105"/>
        <note>catalytic</note>
    </ligand>
</feature>
<dbReference type="Pfam" id="PF11838">
    <property type="entry name" value="ERAP1_C"/>
    <property type="match status" value="1"/>
</dbReference>
<evidence type="ECO:0000256" key="8">
    <source>
        <dbReference type="ARBA" id="ARBA00022989"/>
    </source>
</evidence>
<keyword evidence="10 15" id="KW-0472">Membrane</keyword>
<evidence type="ECO:0000256" key="3">
    <source>
        <dbReference type="ARBA" id="ARBA00022670"/>
    </source>
</evidence>
<dbReference type="Gene3D" id="2.60.40.1730">
    <property type="entry name" value="tricorn interacting facor f3 domain"/>
    <property type="match status" value="1"/>
</dbReference>
<dbReference type="GO" id="GO:0042277">
    <property type="term" value="F:peptide binding"/>
    <property type="evidence" value="ECO:0007669"/>
    <property type="project" value="TreeGrafter"/>
</dbReference>
<name>A0A564YQP6_HYMDI</name>
<evidence type="ECO:0000256" key="11">
    <source>
        <dbReference type="ARBA" id="ARBA00023180"/>
    </source>
</evidence>
<dbReference type="PANTHER" id="PTHR11533">
    <property type="entry name" value="PROTEASE M1 ZINC METALLOPROTEASE"/>
    <property type="match status" value="1"/>
</dbReference>
<dbReference type="GO" id="GO:0008270">
    <property type="term" value="F:zinc ion binding"/>
    <property type="evidence" value="ECO:0007669"/>
    <property type="project" value="UniProtKB-UniRule"/>
</dbReference>
<comment type="cofactor">
    <cofactor evidence="13 15">
        <name>Zn(2+)</name>
        <dbReference type="ChEBI" id="CHEBI:29105"/>
    </cofactor>
    <text evidence="13 15">Binds 1 zinc ion per subunit.</text>
</comment>
<dbReference type="InterPro" id="IPR045357">
    <property type="entry name" value="Aminopeptidase_N-like_N"/>
</dbReference>
<evidence type="ECO:0000256" key="13">
    <source>
        <dbReference type="PIRSR" id="PIRSR634016-3"/>
    </source>
</evidence>
<dbReference type="GO" id="GO:0016020">
    <property type="term" value="C:membrane"/>
    <property type="evidence" value="ECO:0007669"/>
    <property type="project" value="UniProtKB-SubCell"/>
</dbReference>
<keyword evidence="5 13" id="KW-0479">Metal-binding</keyword>
<dbReference type="EMBL" id="CABIJS010000333">
    <property type="protein sequence ID" value="VUZ49299.1"/>
    <property type="molecule type" value="Genomic_DNA"/>
</dbReference>
<keyword evidence="8 15" id="KW-1133">Transmembrane helix</keyword>
<feature type="transmembrane region" description="Helical" evidence="15">
    <location>
        <begin position="20"/>
        <end position="47"/>
    </location>
</feature>
<dbReference type="GO" id="GO:0043171">
    <property type="term" value="P:peptide catabolic process"/>
    <property type="evidence" value="ECO:0007669"/>
    <property type="project" value="TreeGrafter"/>
</dbReference>
<dbReference type="AlphaFoldDB" id="A0A564YQP6"/>
<evidence type="ECO:0000256" key="4">
    <source>
        <dbReference type="ARBA" id="ARBA00022692"/>
    </source>
</evidence>
<dbReference type="FunFam" id="1.10.390.10:FF:000016">
    <property type="entry name" value="Glutamyl aminopeptidase"/>
    <property type="match status" value="1"/>
</dbReference>
<keyword evidence="3 15" id="KW-0645">Protease</keyword>
<evidence type="ECO:0000256" key="7">
    <source>
        <dbReference type="ARBA" id="ARBA00022833"/>
    </source>
</evidence>
<evidence type="ECO:0000256" key="14">
    <source>
        <dbReference type="PIRSR" id="PIRSR634016-4"/>
    </source>
</evidence>
<dbReference type="InterPro" id="IPR014782">
    <property type="entry name" value="Peptidase_M1_dom"/>
</dbReference>
<evidence type="ECO:0000256" key="16">
    <source>
        <dbReference type="SAM" id="MobiDB-lite"/>
    </source>
</evidence>
<dbReference type="FunFam" id="2.60.40.1910:FF:000006">
    <property type="entry name" value="Aminopeptidase"/>
    <property type="match status" value="1"/>
</dbReference>
<evidence type="ECO:0000256" key="2">
    <source>
        <dbReference type="ARBA" id="ARBA00010136"/>
    </source>
</evidence>
<dbReference type="Pfam" id="PF01433">
    <property type="entry name" value="Peptidase_M1"/>
    <property type="match status" value="1"/>
</dbReference>
<feature type="site" description="Transition state stabilizer" evidence="14">
    <location>
        <position position="485"/>
    </location>
</feature>
<dbReference type="Pfam" id="PF17900">
    <property type="entry name" value="Peptidase_M1_N"/>
    <property type="match status" value="1"/>
</dbReference>
<evidence type="ECO:0000313" key="21">
    <source>
        <dbReference type="Proteomes" id="UP000321570"/>
    </source>
</evidence>
<evidence type="ECO:0000313" key="20">
    <source>
        <dbReference type="EMBL" id="VUZ49299.1"/>
    </source>
</evidence>
<keyword evidence="4 15" id="KW-0812">Transmembrane</keyword>
<keyword evidence="6 15" id="KW-0378">Hydrolase</keyword>
<feature type="binding site" evidence="13">
    <location>
        <position position="422"/>
    </location>
    <ligand>
        <name>Zn(2+)</name>
        <dbReference type="ChEBI" id="CHEBI:29105"/>
        <note>catalytic</note>
    </ligand>
</feature>
<feature type="domain" description="Aminopeptidase N-like N-terminal" evidence="19">
    <location>
        <begin position="100"/>
        <end position="292"/>
    </location>
</feature>
<dbReference type="EC" id="3.4.11.-" evidence="15"/>
<dbReference type="PRINTS" id="PR00756">
    <property type="entry name" value="ALADIPTASE"/>
</dbReference>
<dbReference type="InterPro" id="IPR001930">
    <property type="entry name" value="Peptidase_M1"/>
</dbReference>
<gene>
    <name evidence="20" type="ORF">WMSIL1_LOCUS8625</name>
</gene>
<dbReference type="SUPFAM" id="SSF63737">
    <property type="entry name" value="Leukotriene A4 hydrolase N-terminal domain"/>
    <property type="match status" value="1"/>
</dbReference>
<dbReference type="CDD" id="cd09601">
    <property type="entry name" value="M1_APN-Q_like"/>
    <property type="match status" value="1"/>
</dbReference>
<evidence type="ECO:0000256" key="9">
    <source>
        <dbReference type="ARBA" id="ARBA00023049"/>
    </source>
</evidence>
<sequence length="1000" mass="115391">MSGDNKYTPGVETTKPKRSLVIILSILLGFVSILALVFLGTTLYYLFKYKVGCSNNLDDYPLSTWFIAPRKENYPLDSKGTKNATVARVKDVRLPYTVIPLYYNLRLQANIDGADVKKFNFTGSVRVRLLCHEATDFFFVHAHNELNVNQSLIRLVSENGRDNLIKQMDYDKARQWFKITATETLQPTKIYYLSFSEFGAPLTISLRGWYLSTYEEKNVTKYMATSQLQPTEARRVFPCWDEPAFKAVFEIKLVRRENFHSLSNMPLVRSRYLGDGWVEDSFKPTLNTSTYLLAFVVSQVTSISGLDAKGRNFTVWARPDLITAAEFALDLGKTIINFFEDYFELAYPLEKTDMLAVPHFAAGAMENWGLLIFREATLIWDPVSGIENAKQKVASVISHEIAHQWFGNLVTLDWWDDLWLNEGFATFVECIGVAHAKPSWNMDEAFAVQHVQKVLYVDSMSTTRPVFLPVSHPDEINESFDTISYSKGAAVLRMMEAFITPEIFRQGLKIYLSKHKFRNTKPSDLWSAIEEANKVSNSYIDVEAVMNNWIKQAGYPIVTVKRLGGNQFELTQQRFVVSSGQNDSDLKFNKTVWNIPLTYATKSENMSEAEKRIIWMNDENLRLPINVGEGEWYAINLRQTGFYRVNYDMENWKILTETLIRNHQEIPRLMRAQLIDDNFRISNQGSLPIEAFLNLTRYLRNEREHVPLYVMARSFDVLNYLLIMHESQPLLKAYVRSLISDAYADVDWSNAQDEDNHLYNLARQTIITMACLNGHKECISKSRSLFEDFMRDPINHRIPSSLTPTVFCTALRYGGATEFDYLKKMMAEALHEEEKHRIIEAMGCTQDFGLFKSFIFGLMDDTSQKYDELELPTTLNGNPVALYALYDILKREFPNRRESFNFTLILRSIEKRGIYIDMLPIREELIHMNLTLSRESDKTAERAMNRILRQSNRHQMWLSRNANTIHKWLKQELGDHNVPSQPTFSQSVPSRSTTGAEITA</sequence>
<evidence type="ECO:0000259" key="19">
    <source>
        <dbReference type="Pfam" id="PF17900"/>
    </source>
</evidence>
<feature type="domain" description="ERAP1-like C-terminal" evidence="18">
    <location>
        <begin position="632"/>
        <end position="900"/>
    </location>
</feature>
<dbReference type="InterPro" id="IPR050344">
    <property type="entry name" value="Peptidase_M1_aminopeptidases"/>
</dbReference>
<feature type="binding site" evidence="13">
    <location>
        <position position="399"/>
    </location>
    <ligand>
        <name>Zn(2+)</name>
        <dbReference type="ChEBI" id="CHEBI:29105"/>
        <note>catalytic</note>
    </ligand>
</feature>
<keyword evidence="9 15" id="KW-0482">Metalloprotease</keyword>
<dbReference type="Gene3D" id="1.10.390.10">
    <property type="entry name" value="Neutral Protease Domain 2"/>
    <property type="match status" value="1"/>
</dbReference>
<dbReference type="PANTHER" id="PTHR11533:SF294">
    <property type="entry name" value="THYROTROPIN-RELEASING HORMONE-DEGRADING ECTOENZYME"/>
    <property type="match status" value="1"/>
</dbReference>
<accession>A0A564YQP6</accession>
<proteinExistence type="inferred from homology"/>
<dbReference type="GO" id="GO:0006508">
    <property type="term" value="P:proteolysis"/>
    <property type="evidence" value="ECO:0007669"/>
    <property type="project" value="UniProtKB-KW"/>
</dbReference>
<evidence type="ECO:0000259" key="18">
    <source>
        <dbReference type="Pfam" id="PF11838"/>
    </source>
</evidence>
<dbReference type="InterPro" id="IPR027268">
    <property type="entry name" value="Peptidase_M4/M1_CTD_sf"/>
</dbReference>
<dbReference type="GO" id="GO:0005615">
    <property type="term" value="C:extracellular space"/>
    <property type="evidence" value="ECO:0007669"/>
    <property type="project" value="TreeGrafter"/>
</dbReference>
<protein>
    <recommendedName>
        <fullName evidence="15">Aminopeptidase</fullName>
        <ecNumber evidence="15">3.4.11.-</ecNumber>
    </recommendedName>
</protein>
<dbReference type="GO" id="GO:0005737">
    <property type="term" value="C:cytoplasm"/>
    <property type="evidence" value="ECO:0007669"/>
    <property type="project" value="TreeGrafter"/>
</dbReference>